<feature type="compositionally biased region" description="Polar residues" evidence="6">
    <location>
        <begin position="647"/>
        <end position="661"/>
    </location>
</feature>
<keyword evidence="4" id="KW-0804">Transcription</keyword>
<dbReference type="SUPFAM" id="SSF46785">
    <property type="entry name" value="Winged helix' DNA-binding domain"/>
    <property type="match status" value="1"/>
</dbReference>
<accession>A0A0L0FRC6</accession>
<name>A0A0L0FRC6_9EUKA</name>
<dbReference type="OrthoDB" id="6284217at2759"/>
<dbReference type="AlphaFoldDB" id="A0A0L0FRC6"/>
<dbReference type="InterPro" id="IPR010844">
    <property type="entry name" value="Occludin_ELL"/>
</dbReference>
<sequence length="801" mass="87254">MPEEANDSGDYSLLYPKKKKIFAFKINDDMYQALMANSERGRMTLTLPEAGKRLQKGALTLSAEGIEDSVWNFTEKPIPDNKRLGDTVVHRQGTDYFQSIGSTSSRLEFPITLSKSLAQRTRDWTMGAQKNKDDKVTQIIKRDAPKEKHGYGKFSSQTIGITTKPQAVSRGTMSGRVNLTAKTTTTGRLSVSPAPEQSKPAHKTAEEAKNFRERVVHLLALRPTNRQVLESRLHIKTDDPNLTALLSEIAITQGIGENEYKLRDEIYKEVQPGYTRFSQSDKTNVMEKAKAALRRTGMSDAAIEKTLNPPPPVSAEGSDDSDARPGKRKSDALSPPNSAPIVPAAKASSAKKASNFLNKRQRTDVRLKSKTPVKGATLKSPNPAAGKSPAKSPLMPQSNASGTGNNNTGVSVKLNIPSVSATSGTTTSTSNNHLSSLANPAATKRTPISSPTKPQVPPPLKSLPTPFASKKSPKVTSPGIGPGPTKVYSSTSFNKQSRVAYSEVSAGPKPNANGSGLGGGAGKPPLLGARPGSSTNLQTDSMSTGNTHANGGTGISPTVRKQHTNLSPRQINGRDVNRDRSNRLMSSSNLSVTLNTNIGPGTQSTRSPTANNRTNTNGLKSSASNRPVTHSNSGINRRQDTHRDKISSSNNSNRDTNQNGYNKDKLDRAKTGNGVDVVSNAASLQDSNRRSINLEERYTKIKSREQYKEYYSKFDRKHKQYGDLIDWKKRIEGDFKVLYDKKVEYKSKYGENSDEIKAVEAAIQQKYQANRKDLVENGAKHDSLAMELKHIKMRLKNFLAT</sequence>
<dbReference type="Gene3D" id="1.10.10.2670">
    <property type="entry name" value="E3 ubiquitin-protein ligase"/>
    <property type="match status" value="1"/>
</dbReference>
<evidence type="ECO:0000313" key="9">
    <source>
        <dbReference type="Proteomes" id="UP000054560"/>
    </source>
</evidence>
<dbReference type="InterPro" id="IPR036390">
    <property type="entry name" value="WH_DNA-bd_sf"/>
</dbReference>
<feature type="compositionally biased region" description="Polar residues" evidence="6">
    <location>
        <begin position="598"/>
        <end position="636"/>
    </location>
</feature>
<dbReference type="Proteomes" id="UP000054560">
    <property type="component" value="Unassembled WGS sequence"/>
</dbReference>
<dbReference type="PROSITE" id="PS51980">
    <property type="entry name" value="OCEL"/>
    <property type="match status" value="1"/>
</dbReference>
<dbReference type="InterPro" id="IPR019464">
    <property type="entry name" value="ELL_N"/>
</dbReference>
<keyword evidence="3" id="KW-0805">Transcription regulation</keyword>
<evidence type="ECO:0000256" key="5">
    <source>
        <dbReference type="ARBA" id="ARBA00023242"/>
    </source>
</evidence>
<gene>
    <name evidence="8" type="ORF">SARC_08513</name>
</gene>
<feature type="compositionally biased region" description="Low complexity" evidence="6">
    <location>
        <begin position="523"/>
        <end position="532"/>
    </location>
</feature>
<dbReference type="PANTHER" id="PTHR23288:SF17">
    <property type="entry name" value="RNA POLYMERASE II ELONGATION FACTOR ELL"/>
    <property type="match status" value="1"/>
</dbReference>
<dbReference type="GO" id="GO:0042795">
    <property type="term" value="P:snRNA transcription by RNA polymerase II"/>
    <property type="evidence" value="ECO:0007669"/>
    <property type="project" value="TreeGrafter"/>
</dbReference>
<dbReference type="Pfam" id="PF10390">
    <property type="entry name" value="ELL"/>
    <property type="match status" value="1"/>
</dbReference>
<evidence type="ECO:0000256" key="2">
    <source>
        <dbReference type="ARBA" id="ARBA00009171"/>
    </source>
</evidence>
<feature type="compositionally biased region" description="Polar residues" evidence="6">
    <location>
        <begin position="533"/>
        <end position="550"/>
    </location>
</feature>
<comment type="subcellular location">
    <subcellularLocation>
        <location evidence="1">Nucleus</location>
    </subcellularLocation>
</comment>
<feature type="compositionally biased region" description="Polar residues" evidence="6">
    <location>
        <begin position="487"/>
        <end position="499"/>
    </location>
</feature>
<evidence type="ECO:0000259" key="7">
    <source>
        <dbReference type="PROSITE" id="PS51980"/>
    </source>
</evidence>
<dbReference type="GO" id="GO:0006368">
    <property type="term" value="P:transcription elongation by RNA polymerase II"/>
    <property type="evidence" value="ECO:0007669"/>
    <property type="project" value="InterPro"/>
</dbReference>
<dbReference type="InterPro" id="IPR031176">
    <property type="entry name" value="ELL/occludin"/>
</dbReference>
<proteinExistence type="inferred from homology"/>
<feature type="compositionally biased region" description="Basic and acidic residues" evidence="6">
    <location>
        <begin position="321"/>
        <end position="331"/>
    </location>
</feature>
<feature type="compositionally biased region" description="Low complexity" evidence="6">
    <location>
        <begin position="583"/>
        <end position="597"/>
    </location>
</feature>
<evidence type="ECO:0000256" key="3">
    <source>
        <dbReference type="ARBA" id="ARBA00023015"/>
    </source>
</evidence>
<feature type="compositionally biased region" description="Low complexity" evidence="6">
    <location>
        <begin position="401"/>
        <end position="438"/>
    </location>
</feature>
<protein>
    <recommendedName>
        <fullName evidence="7">OCEL domain-containing protein</fullName>
    </recommendedName>
</protein>
<evidence type="ECO:0000256" key="4">
    <source>
        <dbReference type="ARBA" id="ARBA00023163"/>
    </source>
</evidence>
<feature type="compositionally biased region" description="Basic and acidic residues" evidence="6">
    <location>
        <begin position="637"/>
        <end position="646"/>
    </location>
</feature>
<dbReference type="InterPro" id="IPR042065">
    <property type="entry name" value="E3_ELL-like"/>
</dbReference>
<feature type="domain" description="OCEL" evidence="7">
    <location>
        <begin position="692"/>
        <end position="801"/>
    </location>
</feature>
<dbReference type="GO" id="GO:0000987">
    <property type="term" value="F:cis-regulatory region sequence-specific DNA binding"/>
    <property type="evidence" value="ECO:0007669"/>
    <property type="project" value="TreeGrafter"/>
</dbReference>
<organism evidence="8 9">
    <name type="scientific">Sphaeroforma arctica JP610</name>
    <dbReference type="NCBI Taxonomy" id="667725"/>
    <lineage>
        <taxon>Eukaryota</taxon>
        <taxon>Ichthyosporea</taxon>
        <taxon>Ichthyophonida</taxon>
        <taxon>Sphaeroforma</taxon>
    </lineage>
</organism>
<comment type="similarity">
    <text evidence="2">Belongs to the ELL/occludin family.</text>
</comment>
<feature type="region of interest" description="Disordered" evidence="6">
    <location>
        <begin position="296"/>
        <end position="674"/>
    </location>
</feature>
<keyword evidence="5" id="KW-0539">Nucleus</keyword>
<feature type="compositionally biased region" description="Low complexity" evidence="6">
    <location>
        <begin position="344"/>
        <end position="354"/>
    </location>
</feature>
<evidence type="ECO:0000256" key="6">
    <source>
        <dbReference type="SAM" id="MobiDB-lite"/>
    </source>
</evidence>
<feature type="region of interest" description="Disordered" evidence="6">
    <location>
        <begin position="184"/>
        <end position="204"/>
    </location>
</feature>
<evidence type="ECO:0000256" key="1">
    <source>
        <dbReference type="ARBA" id="ARBA00004123"/>
    </source>
</evidence>
<dbReference type="GeneID" id="25909017"/>
<dbReference type="PANTHER" id="PTHR23288">
    <property type="entry name" value="OCCLUDIN AND RNA POLYMERASE II ELONGATION FACTOR ELL"/>
    <property type="match status" value="1"/>
</dbReference>
<dbReference type="GO" id="GO:0008023">
    <property type="term" value="C:transcription elongation factor complex"/>
    <property type="evidence" value="ECO:0007669"/>
    <property type="project" value="InterPro"/>
</dbReference>
<dbReference type="EMBL" id="KQ242368">
    <property type="protein sequence ID" value="KNC79081.1"/>
    <property type="molecule type" value="Genomic_DNA"/>
</dbReference>
<keyword evidence="9" id="KW-1185">Reference proteome</keyword>
<dbReference type="RefSeq" id="XP_014152983.1">
    <property type="nucleotide sequence ID" value="XM_014297508.1"/>
</dbReference>
<reference evidence="8 9" key="1">
    <citation type="submission" date="2011-02" db="EMBL/GenBank/DDBJ databases">
        <title>The Genome Sequence of Sphaeroforma arctica JP610.</title>
        <authorList>
            <consortium name="The Broad Institute Genome Sequencing Platform"/>
            <person name="Russ C."/>
            <person name="Cuomo C."/>
            <person name="Young S.K."/>
            <person name="Zeng Q."/>
            <person name="Gargeya S."/>
            <person name="Alvarado L."/>
            <person name="Berlin A."/>
            <person name="Chapman S.B."/>
            <person name="Chen Z."/>
            <person name="Freedman E."/>
            <person name="Gellesch M."/>
            <person name="Goldberg J."/>
            <person name="Griggs A."/>
            <person name="Gujja S."/>
            <person name="Heilman E."/>
            <person name="Heiman D."/>
            <person name="Howarth C."/>
            <person name="Mehta T."/>
            <person name="Neiman D."/>
            <person name="Pearson M."/>
            <person name="Roberts A."/>
            <person name="Saif S."/>
            <person name="Shea T."/>
            <person name="Shenoy N."/>
            <person name="Sisk P."/>
            <person name="Stolte C."/>
            <person name="Sykes S."/>
            <person name="White J."/>
            <person name="Yandava C."/>
            <person name="Burger G."/>
            <person name="Gray M.W."/>
            <person name="Holland P.W.H."/>
            <person name="King N."/>
            <person name="Lang F.B.F."/>
            <person name="Roger A.J."/>
            <person name="Ruiz-Trillo I."/>
            <person name="Haas B."/>
            <person name="Nusbaum C."/>
            <person name="Birren B."/>
        </authorList>
    </citation>
    <scope>NUCLEOTIDE SEQUENCE [LARGE SCALE GENOMIC DNA]</scope>
    <source>
        <strain evidence="8 9">JP610</strain>
    </source>
</reference>
<evidence type="ECO:0000313" key="8">
    <source>
        <dbReference type="EMBL" id="KNC79081.1"/>
    </source>
</evidence>
<dbReference type="GO" id="GO:0032968">
    <property type="term" value="P:positive regulation of transcription elongation by RNA polymerase II"/>
    <property type="evidence" value="ECO:0007669"/>
    <property type="project" value="TreeGrafter"/>
</dbReference>